<dbReference type="EMBL" id="JAVKPK010000058">
    <property type="protein sequence ID" value="MDR7666623.1"/>
    <property type="molecule type" value="Genomic_DNA"/>
</dbReference>
<organism evidence="2 3">
    <name type="scientific">Methanosarcina baikalica</name>
    <dbReference type="NCBI Taxonomy" id="3073890"/>
    <lineage>
        <taxon>Archaea</taxon>
        <taxon>Methanobacteriati</taxon>
        <taxon>Methanobacteriota</taxon>
        <taxon>Stenosarchaea group</taxon>
        <taxon>Methanomicrobia</taxon>
        <taxon>Methanosarcinales</taxon>
        <taxon>Methanosarcinaceae</taxon>
        <taxon>Methanosarcina</taxon>
    </lineage>
</organism>
<evidence type="ECO:0000313" key="3">
    <source>
        <dbReference type="Proteomes" id="UP001246244"/>
    </source>
</evidence>
<evidence type="ECO:0000313" key="2">
    <source>
        <dbReference type="EMBL" id="MDR7666623.1"/>
    </source>
</evidence>
<keyword evidence="3" id="KW-1185">Reference proteome</keyword>
<dbReference type="Proteomes" id="UP001246244">
    <property type="component" value="Unassembled WGS sequence"/>
</dbReference>
<name>A0ABU2D3T0_9EURY</name>
<dbReference type="Gene3D" id="3.30.450.40">
    <property type="match status" value="1"/>
</dbReference>
<feature type="compositionally biased region" description="Basic and acidic residues" evidence="1">
    <location>
        <begin position="711"/>
        <end position="737"/>
    </location>
</feature>
<protein>
    <recommendedName>
        <fullName evidence="4">GAF domain-containing protein</fullName>
    </recommendedName>
</protein>
<dbReference type="InterPro" id="IPR029016">
    <property type="entry name" value="GAF-like_dom_sf"/>
</dbReference>
<dbReference type="RefSeq" id="WP_310576650.1">
    <property type="nucleotide sequence ID" value="NZ_JAVKPK010000058.1"/>
</dbReference>
<gene>
    <name evidence="2" type="ORF">RG963_12720</name>
</gene>
<evidence type="ECO:0008006" key="4">
    <source>
        <dbReference type="Google" id="ProtNLM"/>
    </source>
</evidence>
<reference evidence="3" key="1">
    <citation type="submission" date="2023-07" db="EMBL/GenBank/DDBJ databases">
        <title>Whole-genome sequencing of a new Methanosarcina sp. Z-7115.</title>
        <authorList>
            <person name="Zhilina T.N."/>
            <person name="Merkel A.Y."/>
        </authorList>
    </citation>
    <scope>NUCLEOTIDE SEQUENCE [LARGE SCALE GENOMIC DNA]</scope>
    <source>
        <strain evidence="3">Z-7115</strain>
    </source>
</reference>
<sequence length="737" mass="86636">MGKETEIIKKDGFVFTDKVTEEVTNIKYTIKKFLELFRKVFGADACYLYLINKEMDPDEKREILEIRIKEMKEAYEKFKESNPSNDYDKTGKYPEEKAIVFDKLGTIKTEEHLELIIPDQLCIPTQTDDKSGNRIESEISEFIEILKFIDVSQEKKNDGKDYWNYDPGNRPQKYVIFKKYKDKTDIPENSMIYNEGITSFIYRTKYSLKSSKKDLNVNKASASLNSKHNIKPPTEMSIGFPLLYKEKAIGVLTFEFYDPSKNYNDDDFVSKTEFRNACKSINEYIPLFVQLIHTSQSQFSRGSYETLFGGEGLLNCLKKMKCPPKDSINGKIYIDTLHLFYVLKRKEYVGYNEILDRVARYINNISTYFGLTSKSKPFTDFLDKFKKHEELLLDGLNDYRDHFMHEFHVFVSGYIIINLIEFDFFQTQIQKSMILALGKSQKQLKIPEFNVLRIWFLISFFHDHAYIFEKIGPELEIFFKDVFNQEFVVNFNWEQLLKKESNFPKHLTDLQSFFNKHGDTNPDVLMRNYLDAILYSHDHGVLSALLVLNYFSDYKSISSEYGSIKDDCLYAAFAISIHNRYENLMEKEMTRISFESFPLAFLLSYCDTAQSFGRIGKKETYRSRFSDIKLDKKSDKRIIYEIDYLDENEGNIPPSYTIEGWAKQAHNTFKSSKYFFEIENYVGSSKKHIYKLPYGYYRDIPKRETLKKKTPKTEAPKTETPKTEAPKTETPKTEKTN</sequence>
<proteinExistence type="predicted"/>
<evidence type="ECO:0000256" key="1">
    <source>
        <dbReference type="SAM" id="MobiDB-lite"/>
    </source>
</evidence>
<comment type="caution">
    <text evidence="2">The sequence shown here is derived from an EMBL/GenBank/DDBJ whole genome shotgun (WGS) entry which is preliminary data.</text>
</comment>
<feature type="region of interest" description="Disordered" evidence="1">
    <location>
        <begin position="705"/>
        <end position="737"/>
    </location>
</feature>
<accession>A0ABU2D3T0</accession>